<dbReference type="EMBL" id="AE017226">
    <property type="protein sequence ID" value="AAS11520.1"/>
    <property type="molecule type" value="Genomic_DNA"/>
</dbReference>
<sequence>MQVLKNFSISRRYKINNPFFKILLFIQLRTL</sequence>
<reference evidence="1 2" key="1">
    <citation type="journal article" date="2004" name="Proc. Natl. Acad. Sci. U.S.A.">
        <title>Comparison of the genome of the oral pathogen Treponema denticola with other spirochete genomes.</title>
        <authorList>
            <person name="Seshadri R."/>
            <person name="Myers G.S."/>
            <person name="Tettelin H."/>
            <person name="Eisen J.A."/>
            <person name="Heidelberg J.F."/>
            <person name="Dodson R.J."/>
            <person name="Davidsen T.M."/>
            <person name="DeBoy R.T."/>
            <person name="Fouts D.E."/>
            <person name="Haft D.H."/>
            <person name="Selengut J."/>
            <person name="Ren Q."/>
            <person name="Brinkac L.M."/>
            <person name="Madupu R."/>
            <person name="Kolonay J."/>
            <person name="Durkin S.A."/>
            <person name="Daugherty S.C."/>
            <person name="Shetty J."/>
            <person name="Shvartsbeyn A."/>
            <person name="Gebregeorgis E."/>
            <person name="Geer K."/>
            <person name="Tsegaye G."/>
            <person name="Malek J."/>
            <person name="Ayodeji B."/>
            <person name="Shatsman S."/>
            <person name="McLeod M.P."/>
            <person name="Smajs D."/>
            <person name="Howell J.K."/>
            <person name="Pal S."/>
            <person name="Amin A."/>
            <person name="Vashisth P."/>
            <person name="McNeill T.Z."/>
            <person name="Xiang Q."/>
            <person name="Sodergren E."/>
            <person name="Baca E."/>
            <person name="Weinstock G.M."/>
            <person name="Norris S.J."/>
            <person name="Fraser C.M."/>
            <person name="Paulsen I.T."/>
        </authorList>
    </citation>
    <scope>NUCLEOTIDE SEQUENCE [LARGE SCALE GENOMIC DNA]</scope>
    <source>
        <strain evidence="2">ATCC 35405 / DSM 14222 / CIP 103919 / JCM 8153 / KCTC 15104</strain>
    </source>
</reference>
<dbReference type="PaxDb" id="243275-TDE_1031"/>
<dbReference type="STRING" id="243275.TDE_1031"/>
<dbReference type="HOGENOM" id="CLU_3399004_0_0_12"/>
<protein>
    <submittedName>
        <fullName evidence="1">Uncharacterized protein</fullName>
    </submittedName>
</protein>
<gene>
    <name evidence="1" type="ordered locus">TDE_1031</name>
</gene>
<accession>Q73NX1</accession>
<name>Q73NX1_TREDE</name>
<keyword evidence="2" id="KW-1185">Reference proteome</keyword>
<evidence type="ECO:0000313" key="2">
    <source>
        <dbReference type="Proteomes" id="UP000008212"/>
    </source>
</evidence>
<dbReference type="Proteomes" id="UP000008212">
    <property type="component" value="Chromosome"/>
</dbReference>
<dbReference type="AlphaFoldDB" id="Q73NX1"/>
<organism evidence="1 2">
    <name type="scientific">Treponema denticola (strain ATCC 35405 / DSM 14222 / CIP 103919 / JCM 8153 / KCTC 15104)</name>
    <dbReference type="NCBI Taxonomy" id="243275"/>
    <lineage>
        <taxon>Bacteria</taxon>
        <taxon>Pseudomonadati</taxon>
        <taxon>Spirochaetota</taxon>
        <taxon>Spirochaetia</taxon>
        <taxon>Spirochaetales</taxon>
        <taxon>Treponemataceae</taxon>
        <taxon>Treponema</taxon>
    </lineage>
</organism>
<evidence type="ECO:0000313" key="1">
    <source>
        <dbReference type="EMBL" id="AAS11520.1"/>
    </source>
</evidence>
<proteinExistence type="predicted"/>
<dbReference type="KEGG" id="tde:TDE_1031"/>